<dbReference type="UniPathway" id="UPA00610">
    <property type="reaction ID" value="UER00666"/>
</dbReference>
<keyword evidence="2 5" id="KW-0378">Hydrolase</keyword>
<dbReference type="PANTHER" id="PTHR11241">
    <property type="entry name" value="DEOXYURIDINE 5'-TRIPHOSPHATE NUCLEOTIDOHYDROLASE"/>
    <property type="match status" value="1"/>
</dbReference>
<dbReference type="CDD" id="cd07557">
    <property type="entry name" value="trimeric_dUTPase"/>
    <property type="match status" value="1"/>
</dbReference>
<dbReference type="InterPro" id="IPR036157">
    <property type="entry name" value="dUTPase-like_sf"/>
</dbReference>
<evidence type="ECO:0000313" key="7">
    <source>
        <dbReference type="EMBL" id="QKS72007.1"/>
    </source>
</evidence>
<keyword evidence="5" id="KW-0460">Magnesium</keyword>
<dbReference type="NCBIfam" id="TIGR00576">
    <property type="entry name" value="dut"/>
    <property type="match status" value="1"/>
</dbReference>
<protein>
    <recommendedName>
        <fullName evidence="5">Deoxyuridine 5'-triphosphate nucleotidohydrolase</fullName>
        <shortName evidence="5">dUTPase</shortName>
        <ecNumber evidence="5">3.6.1.23</ecNumber>
    </recommendedName>
    <alternativeName>
        <fullName evidence="5">dUTP pyrophosphatase</fullName>
    </alternativeName>
</protein>
<dbReference type="InterPro" id="IPR008181">
    <property type="entry name" value="dUTPase"/>
</dbReference>
<accession>A0A859FFX3</accession>
<reference evidence="8" key="1">
    <citation type="submission" date="2019-07" db="EMBL/GenBank/DDBJ databases">
        <title>Bacillus alkalisoli sp. nov. isolated from saline soil.</title>
        <authorList>
            <person name="Sun J.-Q."/>
            <person name="Xu L."/>
        </authorList>
    </citation>
    <scope>NUCLEOTIDE SEQUENCE [LARGE SCALE GENOMIC DNA]</scope>
    <source>
        <strain evidence="8">M4U3P1</strain>
    </source>
</reference>
<evidence type="ECO:0000259" key="6">
    <source>
        <dbReference type="Pfam" id="PF00692"/>
    </source>
</evidence>
<feature type="domain" description="dUTPase-like" evidence="6">
    <location>
        <begin position="13"/>
        <end position="143"/>
    </location>
</feature>
<feature type="binding site" evidence="5">
    <location>
        <position position="77"/>
    </location>
    <ligand>
        <name>substrate</name>
    </ligand>
</feature>
<comment type="pathway">
    <text evidence="5">Pyrimidine metabolism; dUMP biosynthesis; dUMP from dCTP (dUTP route): step 2/2.</text>
</comment>
<dbReference type="InterPro" id="IPR029054">
    <property type="entry name" value="dUTPase-like"/>
</dbReference>
<dbReference type="GO" id="GO:0046081">
    <property type="term" value="P:dUTP catabolic process"/>
    <property type="evidence" value="ECO:0007669"/>
    <property type="project" value="InterPro"/>
</dbReference>
<name>A0A859FFX3_9BACI</name>
<dbReference type="Gene3D" id="2.70.40.10">
    <property type="match status" value="1"/>
</dbReference>
<dbReference type="RefSeq" id="WP_176009990.1">
    <property type="nucleotide sequence ID" value="NZ_CP041372.2"/>
</dbReference>
<dbReference type="AlphaFoldDB" id="A0A859FFX3"/>
<organism evidence="7 8">
    <name type="scientific">Paenalkalicoccus suaedae</name>
    <dbReference type="NCBI Taxonomy" id="2592382"/>
    <lineage>
        <taxon>Bacteria</taxon>
        <taxon>Bacillati</taxon>
        <taxon>Bacillota</taxon>
        <taxon>Bacilli</taxon>
        <taxon>Bacillales</taxon>
        <taxon>Bacillaceae</taxon>
        <taxon>Paenalkalicoccus</taxon>
    </lineage>
</organism>
<dbReference type="GO" id="GO:0000287">
    <property type="term" value="F:magnesium ion binding"/>
    <property type="evidence" value="ECO:0007669"/>
    <property type="project" value="UniProtKB-UniRule"/>
</dbReference>
<comment type="catalytic activity">
    <reaction evidence="4 5">
        <text>dUTP + H2O = dUMP + diphosphate + H(+)</text>
        <dbReference type="Rhea" id="RHEA:10248"/>
        <dbReference type="ChEBI" id="CHEBI:15377"/>
        <dbReference type="ChEBI" id="CHEBI:15378"/>
        <dbReference type="ChEBI" id="CHEBI:33019"/>
        <dbReference type="ChEBI" id="CHEBI:61555"/>
        <dbReference type="ChEBI" id="CHEBI:246422"/>
        <dbReference type="EC" id="3.6.1.23"/>
    </reaction>
</comment>
<evidence type="ECO:0000256" key="3">
    <source>
        <dbReference type="ARBA" id="ARBA00023080"/>
    </source>
</evidence>
<evidence type="ECO:0000256" key="5">
    <source>
        <dbReference type="HAMAP-Rule" id="MF_00116"/>
    </source>
</evidence>
<proteinExistence type="inferred from homology"/>
<evidence type="ECO:0000313" key="8">
    <source>
        <dbReference type="Proteomes" id="UP000318138"/>
    </source>
</evidence>
<dbReference type="HAMAP" id="MF_00116">
    <property type="entry name" value="dUTPase_bact"/>
    <property type="match status" value="1"/>
</dbReference>
<dbReference type="GO" id="GO:0006226">
    <property type="term" value="P:dUMP biosynthetic process"/>
    <property type="evidence" value="ECO:0007669"/>
    <property type="project" value="UniProtKB-UniRule"/>
</dbReference>
<keyword evidence="3 5" id="KW-0546">Nucleotide metabolism</keyword>
<dbReference type="SUPFAM" id="SSF51283">
    <property type="entry name" value="dUTPase-like"/>
    <property type="match status" value="1"/>
</dbReference>
<keyword evidence="5" id="KW-0479">Metal-binding</keyword>
<comment type="function">
    <text evidence="5">This enzyme is involved in nucleotide metabolism: it produces dUMP, the immediate precursor of thymidine nucleotides and it decreases the intracellular concentration of dUTP so that uracil cannot be incorporated into DNA.</text>
</comment>
<dbReference type="Proteomes" id="UP000318138">
    <property type="component" value="Chromosome"/>
</dbReference>
<evidence type="ECO:0000256" key="4">
    <source>
        <dbReference type="ARBA" id="ARBA00047686"/>
    </source>
</evidence>
<dbReference type="KEGG" id="psua:FLK61_35690"/>
<comment type="caution">
    <text evidence="5">Lacks conserved residue(s) required for the propagation of feature annotation.</text>
</comment>
<dbReference type="InterPro" id="IPR033704">
    <property type="entry name" value="dUTPase_trimeric"/>
</dbReference>
<dbReference type="EC" id="3.6.1.23" evidence="5"/>
<dbReference type="PANTHER" id="PTHR11241:SF0">
    <property type="entry name" value="DEOXYURIDINE 5'-TRIPHOSPHATE NUCLEOTIDOHYDROLASE"/>
    <property type="match status" value="1"/>
</dbReference>
<evidence type="ECO:0000256" key="2">
    <source>
        <dbReference type="ARBA" id="ARBA00022801"/>
    </source>
</evidence>
<dbReference type="Pfam" id="PF00692">
    <property type="entry name" value="dUTPase"/>
    <property type="match status" value="1"/>
</dbReference>
<dbReference type="GO" id="GO:0004170">
    <property type="term" value="F:dUTP diphosphatase activity"/>
    <property type="evidence" value="ECO:0007669"/>
    <property type="project" value="UniProtKB-UniRule"/>
</dbReference>
<gene>
    <name evidence="5 7" type="primary">dut</name>
    <name evidence="7" type="ORF">FLK61_35690</name>
</gene>
<sequence>MTKTVGVKRLIQEARLPHRANETDAGLDVYAAEDKWIEAGSYETIRTGIAIELPPSTEAQIRPRSGLAHKFGITVLNSPGTIDEGYRGEIKIMLINHGKEAFQVEVGMRIAQMVIAPVLLSPIKEIQELTETPRGEGGFGSSGLRDDV</sequence>
<comment type="cofactor">
    <cofactor evidence="5">
        <name>Mg(2+)</name>
        <dbReference type="ChEBI" id="CHEBI:18420"/>
    </cofactor>
</comment>
<evidence type="ECO:0000256" key="1">
    <source>
        <dbReference type="ARBA" id="ARBA00006581"/>
    </source>
</evidence>
<feature type="binding site" evidence="5">
    <location>
        <begin position="64"/>
        <end position="66"/>
    </location>
    <ligand>
        <name>substrate</name>
    </ligand>
</feature>
<comment type="similarity">
    <text evidence="1 5">Belongs to the dUTPase family.</text>
</comment>
<keyword evidence="8" id="KW-1185">Reference proteome</keyword>
<feature type="binding site" evidence="5">
    <location>
        <begin position="81"/>
        <end position="83"/>
    </location>
    <ligand>
        <name>substrate</name>
    </ligand>
</feature>
<dbReference type="NCBIfam" id="NF001862">
    <property type="entry name" value="PRK00601.1"/>
    <property type="match status" value="1"/>
</dbReference>
<dbReference type="EMBL" id="CP041372">
    <property type="protein sequence ID" value="QKS72007.1"/>
    <property type="molecule type" value="Genomic_DNA"/>
</dbReference>